<organism evidence="2 3">
    <name type="scientific">Helicobacter cetorum (strain ATCC BAA-540 / CCUG 52418 / MIT 99-5656)</name>
    <dbReference type="NCBI Taxonomy" id="1163745"/>
    <lineage>
        <taxon>Bacteria</taxon>
        <taxon>Pseudomonadati</taxon>
        <taxon>Campylobacterota</taxon>
        <taxon>Epsilonproteobacteria</taxon>
        <taxon>Campylobacterales</taxon>
        <taxon>Helicobacteraceae</taxon>
        <taxon>Helicobacter</taxon>
    </lineage>
</organism>
<dbReference type="InterPro" id="IPR036873">
    <property type="entry name" value="Rhodanese-like_dom_sf"/>
</dbReference>
<reference evidence="2 3" key="1">
    <citation type="journal article" date="2013" name="PLoS ONE">
        <title>Sequence Divergence and Conservation in Genomes ofHelicobacter cetorum Strains from a Dolphin and a Whale.</title>
        <authorList>
            <person name="Kersulyte D."/>
            <person name="Rossi M."/>
            <person name="Berg D.E."/>
        </authorList>
    </citation>
    <scope>NUCLEOTIDE SEQUENCE [LARGE SCALE GENOMIC DNA]</scope>
    <source>
        <strain evidence="2 3">MIT 99-5656</strain>
    </source>
</reference>
<dbReference type="CDD" id="cd00158">
    <property type="entry name" value="RHOD"/>
    <property type="match status" value="1"/>
</dbReference>
<dbReference type="Pfam" id="PF00581">
    <property type="entry name" value="Rhodanese"/>
    <property type="match status" value="1"/>
</dbReference>
<accession>I0EUA6</accession>
<dbReference type="eggNOG" id="COG0607">
    <property type="taxonomic scope" value="Bacteria"/>
</dbReference>
<dbReference type="PROSITE" id="PS50206">
    <property type="entry name" value="RHODANESE_3"/>
    <property type="match status" value="1"/>
</dbReference>
<evidence type="ECO:0000259" key="1">
    <source>
        <dbReference type="PROSITE" id="PS50206"/>
    </source>
</evidence>
<proteinExistence type="predicted"/>
<dbReference type="PANTHER" id="PTHR44086">
    <property type="entry name" value="THIOSULFATE SULFURTRANSFERASE RDL2, MITOCHONDRIAL-RELATED"/>
    <property type="match status" value="1"/>
</dbReference>
<dbReference type="OrthoDB" id="5422549at2"/>
<dbReference type="KEGG" id="hcm:HCD_07690"/>
<dbReference type="AlphaFoldDB" id="I0EUA6"/>
<dbReference type="SUPFAM" id="SSF52821">
    <property type="entry name" value="Rhodanese/Cell cycle control phosphatase"/>
    <property type="match status" value="1"/>
</dbReference>
<evidence type="ECO:0000313" key="3">
    <source>
        <dbReference type="Proteomes" id="UP000005013"/>
    </source>
</evidence>
<dbReference type="STRING" id="1163745.HCD_07690"/>
<dbReference type="GO" id="GO:0004792">
    <property type="term" value="F:thiosulfate-cyanide sulfurtransferase activity"/>
    <property type="evidence" value="ECO:0007669"/>
    <property type="project" value="TreeGrafter"/>
</dbReference>
<dbReference type="PATRIC" id="fig|1163745.3.peg.1622"/>
<dbReference type="EMBL" id="CP003481">
    <property type="protein sequence ID" value="AFI06525.1"/>
    <property type="molecule type" value="Genomic_DNA"/>
</dbReference>
<dbReference type="InterPro" id="IPR001763">
    <property type="entry name" value="Rhodanese-like_dom"/>
</dbReference>
<dbReference type="Gene3D" id="3.40.250.10">
    <property type="entry name" value="Rhodanese-like domain"/>
    <property type="match status" value="1"/>
</dbReference>
<name>I0EUA6_HELCM</name>
<evidence type="ECO:0000313" key="2">
    <source>
        <dbReference type="EMBL" id="AFI06525.1"/>
    </source>
</evidence>
<dbReference type="SMART" id="SM00450">
    <property type="entry name" value="RHOD"/>
    <property type="match status" value="1"/>
</dbReference>
<dbReference type="Proteomes" id="UP000005013">
    <property type="component" value="Chromosome"/>
</dbReference>
<keyword evidence="3" id="KW-1185">Reference proteome</keyword>
<dbReference type="RefSeq" id="WP_014660004.1">
    <property type="nucleotide sequence ID" value="NC_017735.1"/>
</dbReference>
<dbReference type="PANTHER" id="PTHR44086:SF13">
    <property type="entry name" value="THIOSULFATE SULFURTRANSFERASE PSPE"/>
    <property type="match status" value="1"/>
</dbReference>
<protein>
    <recommendedName>
        <fullName evidence="1">Rhodanese domain-containing protein</fullName>
    </recommendedName>
</protein>
<sequence>MLEDYAISLEEVNFDDFVVVDVRELDEFEELHLPNAVHISMNEPNKLTKFLEEHKNQKVLLHCKAGLRALNAAKSMHDLGYTPYYLEGNVYDFEKYGFKMVYNDTSLSGKPC</sequence>
<feature type="domain" description="Rhodanese" evidence="1">
    <location>
        <begin position="13"/>
        <end position="102"/>
    </location>
</feature>
<dbReference type="HOGENOM" id="CLU_2142435_0_0_7"/>
<gene>
    <name evidence="2" type="ordered locus">HCD_07690</name>
</gene>